<comment type="caution">
    <text evidence="1">The sequence shown here is derived from an EMBL/GenBank/DDBJ whole genome shotgun (WGS) entry which is preliminary data.</text>
</comment>
<proteinExistence type="predicted"/>
<dbReference type="EMBL" id="LGUT01001900">
    <property type="protein sequence ID" value="KOG88024.1"/>
    <property type="molecule type" value="Genomic_DNA"/>
</dbReference>
<protein>
    <submittedName>
        <fullName evidence="1">Uncharacterized protein</fullName>
    </submittedName>
</protein>
<sequence length="67" mass="7408">MLGEVALKGLDLGVLGQRLALVRELREAEVEGLDVEEADLVGGRGVQWKLLVIRWVGWTPRGRSKGR</sequence>
<evidence type="ECO:0000313" key="2">
    <source>
        <dbReference type="Proteomes" id="UP000037020"/>
    </source>
</evidence>
<name>A0ABR5J3N1_9ACTN</name>
<organism evidence="1 2">
    <name type="scientific">Streptomyces varsoviensis</name>
    <dbReference type="NCBI Taxonomy" id="67373"/>
    <lineage>
        <taxon>Bacteria</taxon>
        <taxon>Bacillati</taxon>
        <taxon>Actinomycetota</taxon>
        <taxon>Actinomycetes</taxon>
        <taxon>Kitasatosporales</taxon>
        <taxon>Streptomycetaceae</taxon>
        <taxon>Streptomyces</taxon>
    </lineage>
</organism>
<keyword evidence="2" id="KW-1185">Reference proteome</keyword>
<evidence type="ECO:0000313" key="1">
    <source>
        <dbReference type="EMBL" id="KOG88024.1"/>
    </source>
</evidence>
<dbReference type="Proteomes" id="UP000037020">
    <property type="component" value="Unassembled WGS sequence"/>
</dbReference>
<reference evidence="1 2" key="1">
    <citation type="submission" date="2015-07" db="EMBL/GenBank/DDBJ databases">
        <authorList>
            <person name="Ju K.-S."/>
            <person name="Doroghazi J.R."/>
            <person name="Metcalf W.W."/>
        </authorList>
    </citation>
    <scope>NUCLEOTIDE SEQUENCE [LARGE SCALE GENOMIC DNA]</scope>
    <source>
        <strain evidence="1 2">NRRL B-3589</strain>
    </source>
</reference>
<gene>
    <name evidence="1" type="ORF">ADK38_22115</name>
</gene>
<accession>A0ABR5J3N1</accession>